<keyword evidence="3" id="KW-1185">Reference proteome</keyword>
<evidence type="ECO:0000313" key="2">
    <source>
        <dbReference type="EMBL" id="NMQ06247.1"/>
    </source>
</evidence>
<evidence type="ECO:0000313" key="3">
    <source>
        <dbReference type="Proteomes" id="UP000886469"/>
    </source>
</evidence>
<dbReference type="InterPro" id="IPR041519">
    <property type="entry name" value="HEPN_RiboL-PSP"/>
</dbReference>
<dbReference type="Pfam" id="PF18735">
    <property type="entry name" value="HEPN_RiboL-PSP"/>
    <property type="match status" value="1"/>
</dbReference>
<feature type="domain" description="RiboL-PSP-HEPN" evidence="1">
    <location>
        <begin position="16"/>
        <end position="204"/>
    </location>
</feature>
<evidence type="ECO:0000259" key="1">
    <source>
        <dbReference type="Pfam" id="PF18735"/>
    </source>
</evidence>
<comment type="caution">
    <text evidence="2">The sequence shown here is derived from an EMBL/GenBank/DDBJ whole genome shotgun (WGS) entry which is preliminary data.</text>
</comment>
<dbReference type="EMBL" id="SPMX01000039">
    <property type="protein sequence ID" value="NMQ06247.1"/>
    <property type="molecule type" value="Genomic_DNA"/>
</dbReference>
<organism evidence="2 3">
    <name type="scientific">Candidatus Accumulibacter contiguus</name>
    <dbReference type="NCBI Taxonomy" id="2954381"/>
    <lineage>
        <taxon>Bacteria</taxon>
        <taxon>Pseudomonadati</taxon>
        <taxon>Pseudomonadota</taxon>
        <taxon>Betaproteobacteria</taxon>
        <taxon>Candidatus Accumulibacter</taxon>
    </lineage>
</organism>
<reference evidence="2" key="1">
    <citation type="submission" date="2019-03" db="EMBL/GenBank/DDBJ databases">
        <title>Metabolic reconstructions from genomes of highly enriched 'Candidatus Accumulibacter' and 'Candidatus Competibacter' bioreactor populations.</title>
        <authorList>
            <person name="Annavajhala M.K."/>
            <person name="Welles L."/>
            <person name="Abbas B."/>
            <person name="Sorokin D."/>
            <person name="Park H."/>
            <person name="Van Loosdrecht M."/>
            <person name="Chandran K."/>
        </authorList>
    </citation>
    <scope>NUCLEOTIDE SEQUENCE</scope>
    <source>
        <strain evidence="2">SBR_L</strain>
    </source>
</reference>
<accession>A0ABX1T984</accession>
<sequence>MTKYVTAEQCLDAIQSDSAWRKKEISSLKQRVAGADGETRTIMMRAGILILYAHWEGFVKFASETYITHINERIDRFNAPLNEHYQTLLMWRCVQRKGDYPHSKAPVGFLDVMQDWKNRPDKKLSDDMIDAESNLNSKVLRKILRIIDIPFADFESKQNLIDEKLLGRRNPIAHGEKRVIDVDEYNEADQEVRMLLETFQQKIEGCIQNSSFVERQAADAEARTEATVQACRIEPEGPEQHHPQ</sequence>
<proteinExistence type="predicted"/>
<protein>
    <recommendedName>
        <fullName evidence="1">RiboL-PSP-HEPN domain-containing protein</fullName>
    </recommendedName>
</protein>
<dbReference type="RefSeq" id="WP_169070810.1">
    <property type="nucleotide sequence ID" value="NZ_SPMX01000039.1"/>
</dbReference>
<dbReference type="Proteomes" id="UP000886469">
    <property type="component" value="Unassembled WGS sequence"/>
</dbReference>
<name>A0ABX1T984_9PROT</name>
<gene>
    <name evidence="2" type="ORF">E4Q08_13810</name>
</gene>